<sequence>TARYHRMGLRDRLGPAPPNCVTGLSSMPHIGAAGPFWSRTCWHSRAVGPTRFRTFNPRDQVGPAMPIRATAFPRCRSALPSCSHISNVRGRKYIVLIVWEPHA</sequence>
<dbReference type="Gramene" id="ORGLA11G0137700.1">
    <property type="protein sequence ID" value="ORGLA11G0137700.1"/>
    <property type="gene ID" value="ORGLA11G0137700"/>
</dbReference>
<protein>
    <submittedName>
        <fullName evidence="1">Uncharacterized protein</fullName>
    </submittedName>
</protein>
<evidence type="ECO:0000313" key="1">
    <source>
        <dbReference type="EnsemblPlants" id="ORGLA11G0137700.1"/>
    </source>
</evidence>
<reference evidence="1" key="1">
    <citation type="submission" date="2015-06" db="UniProtKB">
        <authorList>
            <consortium name="EnsemblPlants"/>
        </authorList>
    </citation>
    <scope>IDENTIFICATION</scope>
</reference>
<dbReference type="HOGENOM" id="CLU_2270671_0_0_1"/>
<organism evidence="1 2">
    <name type="scientific">Oryza glaberrima</name>
    <name type="common">African rice</name>
    <dbReference type="NCBI Taxonomy" id="4538"/>
    <lineage>
        <taxon>Eukaryota</taxon>
        <taxon>Viridiplantae</taxon>
        <taxon>Streptophyta</taxon>
        <taxon>Embryophyta</taxon>
        <taxon>Tracheophyta</taxon>
        <taxon>Spermatophyta</taxon>
        <taxon>Magnoliopsida</taxon>
        <taxon>Liliopsida</taxon>
        <taxon>Poales</taxon>
        <taxon>Poaceae</taxon>
        <taxon>BOP clade</taxon>
        <taxon>Oryzoideae</taxon>
        <taxon>Oryzeae</taxon>
        <taxon>Oryzinae</taxon>
        <taxon>Oryza</taxon>
    </lineage>
</organism>
<evidence type="ECO:0000313" key="2">
    <source>
        <dbReference type="Proteomes" id="UP000007306"/>
    </source>
</evidence>
<proteinExistence type="predicted"/>
<reference evidence="1 2" key="2">
    <citation type="submission" date="2018-04" db="EMBL/GenBank/DDBJ databases">
        <title>OglaRS2 (Oryza glaberrima Reference Sequence Version 2).</title>
        <authorList>
            <person name="Zhang J."/>
            <person name="Kudrna D."/>
            <person name="Lee S."/>
            <person name="Talag J."/>
            <person name="Rajasekar S."/>
            <person name="Wing R.A."/>
        </authorList>
    </citation>
    <scope>NUCLEOTIDE SEQUENCE [LARGE SCALE GENOMIC DNA]</scope>
    <source>
        <strain evidence="1 2">cv. IRGC 96717</strain>
    </source>
</reference>
<keyword evidence="2" id="KW-1185">Reference proteome</keyword>
<dbReference type="Proteomes" id="UP000007306">
    <property type="component" value="Chromosome 11"/>
</dbReference>
<accession>I1R0T5</accession>
<dbReference type="EnsemblPlants" id="ORGLA11G0137700.1">
    <property type="protein sequence ID" value="ORGLA11G0137700.1"/>
    <property type="gene ID" value="ORGLA11G0137700"/>
</dbReference>
<name>I1R0T5_ORYGL</name>
<dbReference type="AlphaFoldDB" id="I1R0T5"/>